<proteinExistence type="predicted"/>
<feature type="region of interest" description="Disordered" evidence="1">
    <location>
        <begin position="396"/>
        <end position="418"/>
    </location>
</feature>
<keyword evidence="3" id="KW-1185">Reference proteome</keyword>
<comment type="caution">
    <text evidence="2">The sequence shown here is derived from an EMBL/GenBank/DDBJ whole genome shotgun (WGS) entry which is preliminary data.</text>
</comment>
<dbReference type="Proteomes" id="UP000245523">
    <property type="component" value="Unassembled WGS sequence"/>
</dbReference>
<gene>
    <name evidence="2" type="ORF">B0H50_10127</name>
</gene>
<evidence type="ECO:0000313" key="2">
    <source>
        <dbReference type="EMBL" id="PWL04016.1"/>
    </source>
</evidence>
<feature type="region of interest" description="Disordered" evidence="1">
    <location>
        <begin position="1"/>
        <end position="31"/>
    </location>
</feature>
<dbReference type="InterPro" id="IPR029063">
    <property type="entry name" value="SAM-dependent_MTases_sf"/>
</dbReference>
<dbReference type="Gene3D" id="3.40.50.150">
    <property type="entry name" value="Vaccinia Virus protein VP39"/>
    <property type="match status" value="1"/>
</dbReference>
<dbReference type="SUPFAM" id="SSF53335">
    <property type="entry name" value="S-adenosyl-L-methionine-dependent methyltransferases"/>
    <property type="match status" value="1"/>
</dbReference>
<feature type="compositionally biased region" description="Basic and acidic residues" evidence="1">
    <location>
        <begin position="396"/>
        <end position="410"/>
    </location>
</feature>
<evidence type="ECO:0000256" key="1">
    <source>
        <dbReference type="SAM" id="MobiDB-lite"/>
    </source>
</evidence>
<protein>
    <submittedName>
        <fullName evidence="2">Uncharacterized protein</fullName>
    </submittedName>
</protein>
<dbReference type="RefSeq" id="WP_106198372.1">
    <property type="nucleotide sequence ID" value="NZ_JAXEIU010000024.1"/>
</dbReference>
<evidence type="ECO:0000313" key="3">
    <source>
        <dbReference type="Proteomes" id="UP000245523"/>
    </source>
</evidence>
<dbReference type="EMBL" id="QGHD01000001">
    <property type="protein sequence ID" value="PWL04016.1"/>
    <property type="molecule type" value="Genomic_DNA"/>
</dbReference>
<accession>A0ABX5LNM4</accession>
<sequence length="418" mass="47816">MMQRKKLENRGTWGRKPTTKKEEPEKKILGPVPSDLAGKKAYLENWAKENKIPGKIQSWFSIPTKFENCDWRIRSQPLNKTSRILSIEGPFKGAKPPKIVLDIDAQIRKPHLAKFRKSILQIWFRATGDGRYGLAIQNILHSSEATREFKTFLNYLEHEHADEILSCYQIQIRPVQAFDPAHPTEAQIDLRKGMGSEFLPIADTGKFYNIVDWTPPAKEPWIALPKRICDAIHPTKNDKFLECYAGTGYIAESLSSSFAEAYAVDKRNISRKTPNVKFIRAEIDKDFFPKFFNGKGKDGKWTIYLDPPDGKALPANVISEIVASCPERILLNSSNLSVATMEIKRFRREGFMLRKIIPLDLEPGNATFQTLFLFVPDRAGLLGRHETHTGKVIKHRENSPFRESSAKETVHFTQKRRP</sequence>
<name>A0ABX5LNM4_9BACT</name>
<organism evidence="2 3">
    <name type="scientific">Hallerella porci</name>
    <dbReference type="NCBI Taxonomy" id="1945871"/>
    <lineage>
        <taxon>Bacteria</taxon>
        <taxon>Pseudomonadati</taxon>
        <taxon>Fibrobacterota</taxon>
        <taxon>Fibrobacteria</taxon>
        <taxon>Fibrobacterales</taxon>
        <taxon>Fibrobacteraceae</taxon>
        <taxon>Hallerella</taxon>
    </lineage>
</organism>
<feature type="compositionally biased region" description="Basic and acidic residues" evidence="1">
    <location>
        <begin position="19"/>
        <end position="28"/>
    </location>
</feature>
<reference evidence="2 3" key="1">
    <citation type="submission" date="2018-05" db="EMBL/GenBank/DDBJ databases">
        <title>Animal gut microbial communities from fecal samples from Wisconsin, USA.</title>
        <authorList>
            <person name="Neumann A."/>
        </authorList>
    </citation>
    <scope>NUCLEOTIDE SEQUENCE [LARGE SCALE GENOMIC DNA]</scope>
    <source>
        <strain evidence="2 3">UWS4</strain>
    </source>
</reference>